<gene>
    <name evidence="1" type="ORF">E2562_007445</name>
</gene>
<comment type="caution">
    <text evidence="1">The sequence shown here is derived from an EMBL/GenBank/DDBJ whole genome shotgun (WGS) entry which is preliminary data.</text>
</comment>
<proteinExistence type="predicted"/>
<sequence>MGAPYPCPFLRESFSTLRLITVIAIVAELFLNQADKDCVIDKDKDVEHGRLGSFSAWRSSPKS</sequence>
<dbReference type="Proteomes" id="UP000479710">
    <property type="component" value="Unassembled WGS sequence"/>
</dbReference>
<reference evidence="1 2" key="1">
    <citation type="submission" date="2019-11" db="EMBL/GenBank/DDBJ databases">
        <title>Whole genome sequence of Oryza granulata.</title>
        <authorList>
            <person name="Li W."/>
        </authorList>
    </citation>
    <scope>NUCLEOTIDE SEQUENCE [LARGE SCALE GENOMIC DNA]</scope>
    <source>
        <strain evidence="2">cv. Menghai</strain>
        <tissue evidence="1">Leaf</tissue>
    </source>
</reference>
<dbReference type="EMBL" id="SPHZ02000007">
    <property type="protein sequence ID" value="KAF0905665.1"/>
    <property type="molecule type" value="Genomic_DNA"/>
</dbReference>
<dbReference type="AlphaFoldDB" id="A0A6G1CYF4"/>
<evidence type="ECO:0000313" key="1">
    <source>
        <dbReference type="EMBL" id="KAF0905665.1"/>
    </source>
</evidence>
<name>A0A6G1CYF4_9ORYZ</name>
<accession>A0A6G1CYF4</accession>
<protein>
    <submittedName>
        <fullName evidence="1">Uncharacterized protein</fullName>
    </submittedName>
</protein>
<organism evidence="1 2">
    <name type="scientific">Oryza meyeriana var. granulata</name>
    <dbReference type="NCBI Taxonomy" id="110450"/>
    <lineage>
        <taxon>Eukaryota</taxon>
        <taxon>Viridiplantae</taxon>
        <taxon>Streptophyta</taxon>
        <taxon>Embryophyta</taxon>
        <taxon>Tracheophyta</taxon>
        <taxon>Spermatophyta</taxon>
        <taxon>Magnoliopsida</taxon>
        <taxon>Liliopsida</taxon>
        <taxon>Poales</taxon>
        <taxon>Poaceae</taxon>
        <taxon>BOP clade</taxon>
        <taxon>Oryzoideae</taxon>
        <taxon>Oryzeae</taxon>
        <taxon>Oryzinae</taxon>
        <taxon>Oryza</taxon>
        <taxon>Oryza meyeriana</taxon>
    </lineage>
</organism>
<evidence type="ECO:0000313" key="2">
    <source>
        <dbReference type="Proteomes" id="UP000479710"/>
    </source>
</evidence>
<keyword evidence="2" id="KW-1185">Reference proteome</keyword>